<dbReference type="Proteomes" id="UP001145069">
    <property type="component" value="Unassembled WGS sequence"/>
</dbReference>
<proteinExistence type="predicted"/>
<accession>A0A9X3WE54</accession>
<dbReference type="RefSeq" id="WP_272446426.1">
    <property type="nucleotide sequence ID" value="NZ_JAMQKC010000008.1"/>
</dbReference>
<gene>
    <name evidence="2" type="ORF">NC799_10675</name>
</gene>
<sequence length="161" mass="19216">MILPIDFDKNELFVLGALVVVYGLFFRLPKRFPWSLTILIILFTATTARITDNLLSTSMYNLYDVMDSPRYDLFDLLVYLLYGPFGYFLVYYFDKWQLKKMSTVIYVFIVAVFSSLFERFSVSFHVFKYKGWQLSYSFSYYLVAIPLTLVFFYLLRVKLKK</sequence>
<feature type="transmembrane region" description="Helical" evidence="1">
    <location>
        <begin position="105"/>
        <end position="126"/>
    </location>
</feature>
<feature type="transmembrane region" description="Helical" evidence="1">
    <location>
        <begin position="36"/>
        <end position="56"/>
    </location>
</feature>
<evidence type="ECO:0000256" key="1">
    <source>
        <dbReference type="SAM" id="Phobius"/>
    </source>
</evidence>
<dbReference type="EMBL" id="JAMQKC010000008">
    <property type="protein sequence ID" value="MDC3417358.1"/>
    <property type="molecule type" value="Genomic_DNA"/>
</dbReference>
<evidence type="ECO:0000313" key="2">
    <source>
        <dbReference type="EMBL" id="MDC3417358.1"/>
    </source>
</evidence>
<keyword evidence="1" id="KW-1133">Transmembrane helix</keyword>
<protein>
    <submittedName>
        <fullName evidence="2">Uncharacterized protein</fullName>
    </submittedName>
</protein>
<feature type="transmembrane region" description="Helical" evidence="1">
    <location>
        <begin position="12"/>
        <end position="29"/>
    </location>
</feature>
<name>A0A9X3WE54_9BACI</name>
<keyword evidence="1" id="KW-0812">Transmembrane</keyword>
<evidence type="ECO:0000313" key="3">
    <source>
        <dbReference type="Proteomes" id="UP001145069"/>
    </source>
</evidence>
<feature type="transmembrane region" description="Helical" evidence="1">
    <location>
        <begin position="138"/>
        <end position="155"/>
    </location>
</feature>
<dbReference type="AlphaFoldDB" id="A0A9X3WE54"/>
<comment type="caution">
    <text evidence="2">The sequence shown here is derived from an EMBL/GenBank/DDBJ whole genome shotgun (WGS) entry which is preliminary data.</text>
</comment>
<organism evidence="2 3">
    <name type="scientific">Aquibacillus salsiterrae</name>
    <dbReference type="NCBI Taxonomy" id="2950439"/>
    <lineage>
        <taxon>Bacteria</taxon>
        <taxon>Bacillati</taxon>
        <taxon>Bacillota</taxon>
        <taxon>Bacilli</taxon>
        <taxon>Bacillales</taxon>
        <taxon>Bacillaceae</taxon>
        <taxon>Aquibacillus</taxon>
    </lineage>
</organism>
<keyword evidence="1" id="KW-0472">Membrane</keyword>
<feature type="transmembrane region" description="Helical" evidence="1">
    <location>
        <begin position="76"/>
        <end position="93"/>
    </location>
</feature>
<reference evidence="2" key="1">
    <citation type="submission" date="2022-06" db="EMBL/GenBank/DDBJ databases">
        <title>Aquibacillus sp. a new bacterium isolated from soil saline samples.</title>
        <authorList>
            <person name="Galisteo C."/>
            <person name="De La Haba R."/>
            <person name="Sanchez-Porro C."/>
            <person name="Ventosa A."/>
        </authorList>
    </citation>
    <scope>NUCLEOTIDE SEQUENCE</scope>
    <source>
        <strain evidence="2">3ASR75-54</strain>
    </source>
</reference>
<keyword evidence="3" id="KW-1185">Reference proteome</keyword>